<dbReference type="InterPro" id="IPR005094">
    <property type="entry name" value="Endonuclease_MobA/VirD2"/>
</dbReference>
<feature type="region of interest" description="Disordered" evidence="1">
    <location>
        <begin position="152"/>
        <end position="176"/>
    </location>
</feature>
<evidence type="ECO:0000313" key="3">
    <source>
        <dbReference type="EMBL" id="GAA4014654.1"/>
    </source>
</evidence>
<name>A0ABP7SQS8_9BACT</name>
<evidence type="ECO:0000256" key="1">
    <source>
        <dbReference type="SAM" id="MobiDB-lite"/>
    </source>
</evidence>
<gene>
    <name evidence="3" type="ORF">GCM10022408_29840</name>
</gene>
<evidence type="ECO:0000313" key="4">
    <source>
        <dbReference type="Proteomes" id="UP001500567"/>
    </source>
</evidence>
<dbReference type="RefSeq" id="WP_345074080.1">
    <property type="nucleotide sequence ID" value="NZ_BAABDJ010000035.1"/>
</dbReference>
<dbReference type="EMBL" id="BAABDJ010000035">
    <property type="protein sequence ID" value="GAA4014654.1"/>
    <property type="molecule type" value="Genomic_DNA"/>
</dbReference>
<comment type="caution">
    <text evidence="3">The sequence shown here is derived from an EMBL/GenBank/DDBJ whole genome shotgun (WGS) entry which is preliminary data.</text>
</comment>
<keyword evidence="4" id="KW-1185">Reference proteome</keyword>
<dbReference type="Pfam" id="PF03432">
    <property type="entry name" value="Relaxase"/>
    <property type="match status" value="1"/>
</dbReference>
<organism evidence="3 4">
    <name type="scientific">Hymenobacter fastidiosus</name>
    <dbReference type="NCBI Taxonomy" id="486264"/>
    <lineage>
        <taxon>Bacteria</taxon>
        <taxon>Pseudomonadati</taxon>
        <taxon>Bacteroidota</taxon>
        <taxon>Cytophagia</taxon>
        <taxon>Cytophagales</taxon>
        <taxon>Hymenobacteraceae</taxon>
        <taxon>Hymenobacter</taxon>
    </lineage>
</organism>
<protein>
    <recommendedName>
        <fullName evidence="2">MobA/VirD2-like nuclease domain-containing protein</fullName>
    </recommendedName>
</protein>
<evidence type="ECO:0000259" key="2">
    <source>
        <dbReference type="Pfam" id="PF03432"/>
    </source>
</evidence>
<dbReference type="Proteomes" id="UP001500567">
    <property type="component" value="Unassembled WGS sequence"/>
</dbReference>
<proteinExistence type="predicted"/>
<reference evidence="4" key="1">
    <citation type="journal article" date="2019" name="Int. J. Syst. Evol. Microbiol.">
        <title>The Global Catalogue of Microorganisms (GCM) 10K type strain sequencing project: providing services to taxonomists for standard genome sequencing and annotation.</title>
        <authorList>
            <consortium name="The Broad Institute Genomics Platform"/>
            <consortium name="The Broad Institute Genome Sequencing Center for Infectious Disease"/>
            <person name="Wu L."/>
            <person name="Ma J."/>
        </authorList>
    </citation>
    <scope>NUCLEOTIDE SEQUENCE [LARGE SCALE GENOMIC DNA]</scope>
    <source>
        <strain evidence="4">JCM 17224</strain>
    </source>
</reference>
<sequence length="329" mass="36389">MTAKTKTGKTFPGLVKYAMQECKEARVLGAEGVRSDSVAHMAADFDFQRDKRPRLGNAVLHVAISLPKEEAVGKTREQVGEMLRQAAEAWRKEMKIENTQWALIQHFDRDHSHAHLIINRVDNTGKTISDQFIGKRSREAAKEVERQLGLISAEQRGREHAKQPGPTPSQLKARTPREVRQADWQRTRHEVANALAPQKGKTGSFDDLQTKVVWNGIVVKPLMHKKAEGMVVYGVVFSKNGFNFKGSEVGKDFSAGNLQKSFAEYRAQSSAQHDAVQQLGTAFAAGALGQLFADGAKQAQTKKQDSIPKPAVQAAQIPVLPQNDFEFGL</sequence>
<feature type="domain" description="MobA/VirD2-like nuclease" evidence="2">
    <location>
        <begin position="17"/>
        <end position="150"/>
    </location>
</feature>
<accession>A0ABP7SQS8</accession>